<feature type="region of interest" description="Disordered" evidence="1">
    <location>
        <begin position="56"/>
        <end position="145"/>
    </location>
</feature>
<accession>A0A7I7MLP4</accession>
<evidence type="ECO:0000313" key="2">
    <source>
        <dbReference type="EMBL" id="BBX72697.1"/>
    </source>
</evidence>
<dbReference type="Proteomes" id="UP000467236">
    <property type="component" value="Chromosome"/>
</dbReference>
<gene>
    <name evidence="2" type="ORF">MSHI_06030</name>
</gene>
<sequence length="145" mass="15707">MGRTGSALDNAAAEPVNSTLEWELLRNNHFHTRHSTNGMLRPVDYEKGGGFAAAVLPAERPGRLPGRPSGLKGRYRDRYTTGLRPALDPEPLRPLPAQRHGGRSNGPCPPDRATAPGSDQDQIPTIKSLRLQGMDCLPPPATRSK</sequence>
<evidence type="ECO:0000313" key="3">
    <source>
        <dbReference type="Proteomes" id="UP000467236"/>
    </source>
</evidence>
<keyword evidence="3" id="KW-1185">Reference proteome</keyword>
<proteinExistence type="predicted"/>
<organism evidence="2 3">
    <name type="scientific">Mycobacterium shinjukuense</name>
    <dbReference type="NCBI Taxonomy" id="398694"/>
    <lineage>
        <taxon>Bacteria</taxon>
        <taxon>Bacillati</taxon>
        <taxon>Actinomycetota</taxon>
        <taxon>Actinomycetes</taxon>
        <taxon>Mycobacteriales</taxon>
        <taxon>Mycobacteriaceae</taxon>
        <taxon>Mycobacterium</taxon>
    </lineage>
</organism>
<dbReference type="EMBL" id="AP022575">
    <property type="protein sequence ID" value="BBX72697.1"/>
    <property type="molecule type" value="Genomic_DNA"/>
</dbReference>
<dbReference type="KEGG" id="mshj:MSHI_06030"/>
<reference evidence="2 3" key="1">
    <citation type="journal article" date="2019" name="Emerg. Microbes Infect.">
        <title>Comprehensive subspecies identification of 175 nontuberculous mycobacteria species based on 7547 genomic profiles.</title>
        <authorList>
            <person name="Matsumoto Y."/>
            <person name="Kinjo T."/>
            <person name="Motooka D."/>
            <person name="Nabeya D."/>
            <person name="Jung N."/>
            <person name="Uechi K."/>
            <person name="Horii T."/>
            <person name="Iida T."/>
            <person name="Fujita J."/>
            <person name="Nakamura S."/>
        </authorList>
    </citation>
    <scope>NUCLEOTIDE SEQUENCE [LARGE SCALE GENOMIC DNA]</scope>
    <source>
        <strain evidence="2 3">JCM 14233</strain>
    </source>
</reference>
<dbReference type="AlphaFoldDB" id="A0A7I7MLP4"/>
<evidence type="ECO:0008006" key="4">
    <source>
        <dbReference type="Google" id="ProtNLM"/>
    </source>
</evidence>
<protein>
    <recommendedName>
        <fullName evidence="4">Transposase</fullName>
    </recommendedName>
</protein>
<name>A0A7I7MLP4_9MYCO</name>
<evidence type="ECO:0000256" key="1">
    <source>
        <dbReference type="SAM" id="MobiDB-lite"/>
    </source>
</evidence>